<keyword evidence="2" id="KW-1185">Reference proteome</keyword>
<evidence type="ECO:0000313" key="1">
    <source>
        <dbReference type="EMBL" id="EAT12824.1"/>
    </source>
</evidence>
<proteinExistence type="predicted"/>
<dbReference type="Proteomes" id="UP000004263">
    <property type="component" value="Unassembled WGS sequence"/>
</dbReference>
<accession>Q1N3Q0</accession>
<reference evidence="1 2" key="1">
    <citation type="submission" date="2006-03" db="EMBL/GenBank/DDBJ databases">
        <authorList>
            <person name="Pinhassi J."/>
            <person name="Pedros-Alio C."/>
            <person name="Ferriera S."/>
            <person name="Johnson J."/>
            <person name="Kravitz S."/>
            <person name="Halpern A."/>
            <person name="Remington K."/>
            <person name="Beeson K."/>
            <person name="Tran B."/>
            <person name="Rogers Y.-H."/>
            <person name="Friedman R."/>
            <person name="Venter J.C."/>
        </authorList>
    </citation>
    <scope>NUCLEOTIDE SEQUENCE [LARGE SCALE GENOMIC DNA]</scope>
    <source>
        <strain evidence="1 2">RED65</strain>
    </source>
</reference>
<dbReference type="HOGENOM" id="CLU_177102_0_0_6"/>
<sequence>MRCPFCRENVVGKKSIVILAGEGPAHKHCYESHTYQSRQFDNIDLQKLDDTKLFELKDLVLMEINSRQEQEPEIELFA</sequence>
<dbReference type="EMBL" id="AAQH01000004">
    <property type="protein sequence ID" value="EAT12824.1"/>
    <property type="molecule type" value="Genomic_DNA"/>
</dbReference>
<gene>
    <name evidence="1" type="ORF">RED65_12164</name>
</gene>
<dbReference type="RefSeq" id="WP_007018714.1">
    <property type="nucleotide sequence ID" value="NZ_CH724118.1"/>
</dbReference>
<protein>
    <submittedName>
        <fullName evidence="1">Uncharacterized protein</fullName>
    </submittedName>
</protein>
<comment type="caution">
    <text evidence="1">The sequence shown here is derived from an EMBL/GenBank/DDBJ whole genome shotgun (WGS) entry which is preliminary data.</text>
</comment>
<dbReference type="AlphaFoldDB" id="Q1N3Q0"/>
<evidence type="ECO:0000313" key="2">
    <source>
        <dbReference type="Proteomes" id="UP000004263"/>
    </source>
</evidence>
<dbReference type="OrthoDB" id="6121444at2"/>
<name>Q1N3Q0_9GAMM</name>
<organism evidence="1 2">
    <name type="scientific">Bermanella marisrubri</name>
    <dbReference type="NCBI Taxonomy" id="207949"/>
    <lineage>
        <taxon>Bacteria</taxon>
        <taxon>Pseudomonadati</taxon>
        <taxon>Pseudomonadota</taxon>
        <taxon>Gammaproteobacteria</taxon>
        <taxon>Oceanospirillales</taxon>
        <taxon>Oceanospirillaceae</taxon>
        <taxon>Bermanella</taxon>
    </lineage>
</organism>